<dbReference type="InterPro" id="IPR012347">
    <property type="entry name" value="Ferritin-like"/>
</dbReference>
<comment type="caution">
    <text evidence="3">The sequence shown here is derived from an EMBL/GenBank/DDBJ whole genome shotgun (WGS) entry which is preliminary data.</text>
</comment>
<evidence type="ECO:0000313" key="3">
    <source>
        <dbReference type="EMBL" id="CCQ90820.1"/>
    </source>
</evidence>
<dbReference type="InterPro" id="IPR009078">
    <property type="entry name" value="Ferritin-like_SF"/>
</dbReference>
<feature type="region of interest" description="Disordered" evidence="2">
    <location>
        <begin position="61"/>
        <end position="85"/>
    </location>
</feature>
<dbReference type="RefSeq" id="WP_005008828.1">
    <property type="nucleotide sequence ID" value="NZ_HG422173.1"/>
</dbReference>
<keyword evidence="4" id="KW-1185">Reference proteome</keyword>
<dbReference type="EMBL" id="CAQJ01000046">
    <property type="protein sequence ID" value="CCQ90820.1"/>
    <property type="molecule type" value="Genomic_DNA"/>
</dbReference>
<proteinExistence type="predicted"/>
<dbReference type="InParanoid" id="M1YK17"/>
<evidence type="ECO:0000256" key="1">
    <source>
        <dbReference type="SAM" id="Coils"/>
    </source>
</evidence>
<dbReference type="AlphaFoldDB" id="M1YK17"/>
<dbReference type="SUPFAM" id="SSF47240">
    <property type="entry name" value="Ferritin-like"/>
    <property type="match status" value="1"/>
</dbReference>
<organism evidence="3 4">
    <name type="scientific">Nitrospina gracilis (strain 3/211)</name>
    <dbReference type="NCBI Taxonomy" id="1266370"/>
    <lineage>
        <taxon>Bacteria</taxon>
        <taxon>Pseudomonadati</taxon>
        <taxon>Nitrospinota/Tectimicrobiota group</taxon>
        <taxon>Nitrospinota</taxon>
        <taxon>Nitrospinia</taxon>
        <taxon>Nitrospinales</taxon>
        <taxon>Nitrospinaceae</taxon>
        <taxon>Nitrospina</taxon>
    </lineage>
</organism>
<evidence type="ECO:0000256" key="2">
    <source>
        <dbReference type="SAM" id="MobiDB-lite"/>
    </source>
</evidence>
<gene>
    <name evidence="3" type="ORF">NITGR_410006</name>
</gene>
<sequence>MADSITALKQAIEFERSALEKYQEALKTATHQETRDALKGYITDKEQKIDTLSWFIMAETGSVETSPAESGEAAEGEKSGASKCPFSKQLADMGIDISQMKPPTFE</sequence>
<accession>M1YK17</accession>
<evidence type="ECO:0000313" key="4">
    <source>
        <dbReference type="Proteomes" id="UP000011704"/>
    </source>
</evidence>
<dbReference type="Proteomes" id="UP000011704">
    <property type="component" value="Unassembled WGS sequence"/>
</dbReference>
<evidence type="ECO:0008006" key="5">
    <source>
        <dbReference type="Google" id="ProtNLM"/>
    </source>
</evidence>
<keyword evidence="1" id="KW-0175">Coiled coil</keyword>
<protein>
    <recommendedName>
        <fullName evidence="5">Ferritin-like diiron domain-containing protein</fullName>
    </recommendedName>
</protein>
<dbReference type="Gene3D" id="1.20.1260.10">
    <property type="match status" value="1"/>
</dbReference>
<reference evidence="3 4" key="1">
    <citation type="journal article" date="2013" name="Front. Microbiol.">
        <title>The genome of Nitrospina gracilis illuminates the metabolism and evolution of the major marine nitrite oxidizer.</title>
        <authorList>
            <person name="Luecker S."/>
            <person name="Nowka B."/>
            <person name="Rattei T."/>
            <person name="Spieck E."/>
            <person name="and Daims H."/>
        </authorList>
    </citation>
    <scope>NUCLEOTIDE SEQUENCE [LARGE SCALE GENOMIC DNA]</scope>
    <source>
        <strain evidence="3 4">3/211</strain>
    </source>
</reference>
<feature type="coiled-coil region" evidence="1">
    <location>
        <begin position="5"/>
        <end position="32"/>
    </location>
</feature>
<dbReference type="HOGENOM" id="CLU_2220378_0_0_0"/>
<dbReference type="STRING" id="1266370.NITGR_410006"/>
<name>M1YK17_NITG3</name>